<accession>A0A9P8VMK7</accession>
<dbReference type="OrthoDB" id="3254104at2759"/>
<evidence type="ECO:0000313" key="3">
    <source>
        <dbReference type="Proteomes" id="UP000777438"/>
    </source>
</evidence>
<dbReference type="Proteomes" id="UP000777438">
    <property type="component" value="Unassembled WGS sequence"/>
</dbReference>
<protein>
    <submittedName>
        <fullName evidence="2">Uncharacterized protein</fullName>
    </submittedName>
</protein>
<feature type="transmembrane region" description="Helical" evidence="1">
    <location>
        <begin position="31"/>
        <end position="50"/>
    </location>
</feature>
<evidence type="ECO:0000313" key="2">
    <source>
        <dbReference type="EMBL" id="KAH6868991.1"/>
    </source>
</evidence>
<dbReference type="EMBL" id="JAGPYM010000082">
    <property type="protein sequence ID" value="KAH6868991.1"/>
    <property type="molecule type" value="Genomic_DNA"/>
</dbReference>
<keyword evidence="1" id="KW-0472">Membrane</keyword>
<name>A0A9P8VMK7_9HYPO</name>
<comment type="caution">
    <text evidence="2">The sequence shown here is derived from an EMBL/GenBank/DDBJ whole genome shotgun (WGS) entry which is preliminary data.</text>
</comment>
<gene>
    <name evidence="2" type="ORF">B0T10DRAFT_419080</name>
</gene>
<keyword evidence="1" id="KW-0812">Transmembrane</keyword>
<keyword evidence="3" id="KW-1185">Reference proteome</keyword>
<feature type="transmembrane region" description="Helical" evidence="1">
    <location>
        <begin position="115"/>
        <end position="137"/>
    </location>
</feature>
<evidence type="ECO:0000256" key="1">
    <source>
        <dbReference type="SAM" id="Phobius"/>
    </source>
</evidence>
<reference evidence="2 3" key="1">
    <citation type="journal article" date="2021" name="Nat. Commun.">
        <title>Genetic determinants of endophytism in the Arabidopsis root mycobiome.</title>
        <authorList>
            <person name="Mesny F."/>
            <person name="Miyauchi S."/>
            <person name="Thiergart T."/>
            <person name="Pickel B."/>
            <person name="Atanasova L."/>
            <person name="Karlsson M."/>
            <person name="Huettel B."/>
            <person name="Barry K.W."/>
            <person name="Haridas S."/>
            <person name="Chen C."/>
            <person name="Bauer D."/>
            <person name="Andreopoulos W."/>
            <person name="Pangilinan J."/>
            <person name="LaButti K."/>
            <person name="Riley R."/>
            <person name="Lipzen A."/>
            <person name="Clum A."/>
            <person name="Drula E."/>
            <person name="Henrissat B."/>
            <person name="Kohler A."/>
            <person name="Grigoriev I.V."/>
            <person name="Martin F.M."/>
            <person name="Hacquard S."/>
        </authorList>
    </citation>
    <scope>NUCLEOTIDE SEQUENCE [LARGE SCALE GENOMIC DNA]</scope>
    <source>
        <strain evidence="2 3">MPI-CAGE-CH-0241</strain>
    </source>
</reference>
<keyword evidence="1" id="KW-1133">Transmembrane helix</keyword>
<sequence>MTELENQRAFSKTGSISRAQKMYLDMDEIHWVYSTAAASCSWFLLAGYLISPSTYTSISESDTLNNTGKVGKSLMKAVQNVPLIVIASVFCFVATSGLVFLWRRNQNNYFWVKRYVVIPVLTNSAMGLITTILNIYTVREGQWSITAIITGSIIGAWLLFSLAVFVAYDGFLIPGLEKNRNDRALQSSIHFCLQLCERFRDTLKRRGF</sequence>
<dbReference type="AlphaFoldDB" id="A0A9P8VMK7"/>
<feature type="transmembrane region" description="Helical" evidence="1">
    <location>
        <begin position="143"/>
        <end position="168"/>
    </location>
</feature>
<proteinExistence type="predicted"/>
<feature type="transmembrane region" description="Helical" evidence="1">
    <location>
        <begin position="81"/>
        <end position="103"/>
    </location>
</feature>
<organism evidence="2 3">
    <name type="scientific">Thelonectria olida</name>
    <dbReference type="NCBI Taxonomy" id="1576542"/>
    <lineage>
        <taxon>Eukaryota</taxon>
        <taxon>Fungi</taxon>
        <taxon>Dikarya</taxon>
        <taxon>Ascomycota</taxon>
        <taxon>Pezizomycotina</taxon>
        <taxon>Sordariomycetes</taxon>
        <taxon>Hypocreomycetidae</taxon>
        <taxon>Hypocreales</taxon>
        <taxon>Nectriaceae</taxon>
        <taxon>Thelonectria</taxon>
    </lineage>
</organism>